<gene>
    <name evidence="1" type="ORF">WMO40_02810</name>
</gene>
<dbReference type="EMBL" id="JBBMEW010000002">
    <property type="protein sequence ID" value="MEQ2525619.1"/>
    <property type="molecule type" value="Genomic_DNA"/>
</dbReference>
<protein>
    <submittedName>
        <fullName evidence="1">DUF3221 domain-containing protein</fullName>
    </submittedName>
</protein>
<comment type="caution">
    <text evidence="1">The sequence shown here is derived from an EMBL/GenBank/DDBJ whole genome shotgun (WGS) entry which is preliminary data.</text>
</comment>
<name>A0ACC6S6F1_9BACI</name>
<dbReference type="Proteomes" id="UP001439875">
    <property type="component" value="Unassembled WGS sequence"/>
</dbReference>
<evidence type="ECO:0000313" key="2">
    <source>
        <dbReference type="Proteomes" id="UP001439875"/>
    </source>
</evidence>
<evidence type="ECO:0000313" key="1">
    <source>
        <dbReference type="EMBL" id="MEQ2525619.1"/>
    </source>
</evidence>
<reference evidence="1" key="1">
    <citation type="submission" date="2024-03" db="EMBL/GenBank/DDBJ databases">
        <title>Human intestinal bacterial collection.</title>
        <authorList>
            <person name="Pauvert C."/>
            <person name="Hitch T.C.A."/>
            <person name="Clavel T."/>
        </authorList>
    </citation>
    <scope>NUCLEOTIDE SEQUENCE</scope>
    <source>
        <strain evidence="1">CLA-AA-H227</strain>
    </source>
</reference>
<organism evidence="1 2">
    <name type="scientific">Robertmurraya yapensis</name>
    <name type="common">ex Hitch et al 2024</name>
    <dbReference type="NCBI Taxonomy" id="3133160"/>
    <lineage>
        <taxon>Bacteria</taxon>
        <taxon>Bacillati</taxon>
        <taxon>Bacillota</taxon>
        <taxon>Bacilli</taxon>
        <taxon>Bacillales</taxon>
        <taxon>Bacillaceae</taxon>
        <taxon>Robertmurraya</taxon>
    </lineage>
</organism>
<sequence>MNTSPPYVRLLIATILVLFSSILFNEEDKREDFSVLDYADKKVKEGYVISIGFGKILISDKQVKIWQMVKGYVTSDYGQPYVIVKKHEMAKNENLLKGVKLNQRVRIYVDSVMESNPGRTYAYHIEVIEDE</sequence>
<proteinExistence type="predicted"/>
<keyword evidence="2" id="KW-1185">Reference proteome</keyword>
<accession>A0ACC6S6F1</accession>